<dbReference type="EMBL" id="VSSQ01005007">
    <property type="protein sequence ID" value="MPM27493.1"/>
    <property type="molecule type" value="Genomic_DNA"/>
</dbReference>
<organism evidence="1">
    <name type="scientific">bioreactor metagenome</name>
    <dbReference type="NCBI Taxonomy" id="1076179"/>
    <lineage>
        <taxon>unclassified sequences</taxon>
        <taxon>metagenomes</taxon>
        <taxon>ecological metagenomes</taxon>
    </lineage>
</organism>
<accession>A0A644YLX8</accession>
<sequence length="114" mass="12351">MRAANGGEVGKILHHRCVLTTKGQIDEVSHVKIAAADSHTLKLCELAPVKAVQPFDEIVQLVDVHGSLFKTLDDRNVTADRSSIAVTLRSAADTDGLQICVYIFRDGEADCHGR</sequence>
<protein>
    <submittedName>
        <fullName evidence="1">Uncharacterized protein</fullName>
    </submittedName>
</protein>
<comment type="caution">
    <text evidence="1">The sequence shown here is derived from an EMBL/GenBank/DDBJ whole genome shotgun (WGS) entry which is preliminary data.</text>
</comment>
<gene>
    <name evidence="1" type="ORF">SDC9_74004</name>
</gene>
<name>A0A644YLX8_9ZZZZ</name>
<dbReference type="AlphaFoldDB" id="A0A644YLX8"/>
<reference evidence="1" key="1">
    <citation type="submission" date="2019-08" db="EMBL/GenBank/DDBJ databases">
        <authorList>
            <person name="Kucharzyk K."/>
            <person name="Murdoch R.W."/>
            <person name="Higgins S."/>
            <person name="Loffler F."/>
        </authorList>
    </citation>
    <scope>NUCLEOTIDE SEQUENCE</scope>
</reference>
<evidence type="ECO:0000313" key="1">
    <source>
        <dbReference type="EMBL" id="MPM27493.1"/>
    </source>
</evidence>
<proteinExistence type="predicted"/>